<dbReference type="STRING" id="759272.G0SHJ9"/>
<evidence type="ECO:0000256" key="3">
    <source>
        <dbReference type="ARBA" id="ARBA00022679"/>
    </source>
</evidence>
<dbReference type="InterPro" id="IPR023321">
    <property type="entry name" value="PINIT"/>
</dbReference>
<protein>
    <submittedName>
        <fullName evidence="13">Uncharacterized protein</fullName>
    </submittedName>
</protein>
<keyword evidence="4" id="KW-0479">Metal-binding</keyword>
<evidence type="ECO:0000256" key="2">
    <source>
        <dbReference type="ARBA" id="ARBA00005383"/>
    </source>
</evidence>
<dbReference type="AlphaFoldDB" id="G0SHJ9"/>
<evidence type="ECO:0000256" key="5">
    <source>
        <dbReference type="ARBA" id="ARBA00022771"/>
    </source>
</evidence>
<dbReference type="CDD" id="cd16792">
    <property type="entry name" value="SP-RING_Siz-like"/>
    <property type="match status" value="1"/>
</dbReference>
<evidence type="ECO:0000256" key="8">
    <source>
        <dbReference type="PROSITE-ProRule" id="PRU00452"/>
    </source>
</evidence>
<keyword evidence="6" id="KW-0833">Ubl conjugation pathway</keyword>
<comment type="similarity">
    <text evidence="2">Belongs to the PIAS family.</text>
</comment>
<dbReference type="Pfam" id="PF02037">
    <property type="entry name" value="SAP"/>
    <property type="match status" value="1"/>
</dbReference>
<dbReference type="UniPathway" id="UPA00886"/>
<dbReference type="GeneID" id="18261066"/>
<dbReference type="InterPro" id="IPR013083">
    <property type="entry name" value="Znf_RING/FYVE/PHD"/>
</dbReference>
<evidence type="ECO:0000256" key="1">
    <source>
        <dbReference type="ARBA" id="ARBA00004718"/>
    </source>
</evidence>
<feature type="compositionally biased region" description="Low complexity" evidence="9">
    <location>
        <begin position="695"/>
        <end position="733"/>
    </location>
</feature>
<accession>G0SHJ9</accession>
<sequence>MYRRPTLQGSCQHGLDWRTRFLPENAAFLFGSSSADLIEEQHCARAIAQGEGQHRQRPVAGSSAYQSPSPLHQKYIRLRGHVTAIAGITLTKGATKQSFAYVATPLPKGQLILRRPKQQHSAPLARRIGTPATPLIRKLIPVTHRHLSSSVTLDSSSIRQSLLHAPSSTKHLQRGPPSAGSDKKWATRMSDRSAEVQSLIRTIQIPAISKTALQAICTMNGLPKTGNKSDLQRRIIAHINSCSAENDWQRLKEVRESIIQRAPIHTHHLVSSAQSQPQSTSQTRSQSHAQMQSSSSAQPSAHQAHPTHQPQSYPQPQSHTTSLSPAHTLSLPSQPQPSATYYPPPTSRQSHYALPGYPPAPYAPTTPTSLPRPANPQTVPYHTMGTAASRSRPAGGYIAPTITYKPSPFYEPLYQVGEVRTLEIMTSHKNTKVIPIKVQDHPALQLCVNDHSMRLMVFCAGGNTGVQDVAFPYQCELKVNGGEIKANLRGLKNKPGSTRPVDITDALRLKPHYQNNIEITYALTQKKFYVNLIVCKTMSIETLVDKIRNKIRKDSVVAEITKKASDPDVVAMAQNLSLKCPLSYMRLKKPVRGIGCSHIQCFDATSYLQLQEQGPQWLCPVCNKPAPYEQLAVDEYVQEILLKTPESAEQVTIEPDGQWHQPDAPRAASTPRRPQPTASYSVDDDDVVEISKVVSGPSRSTATPSAAPLSSSATPLMATPPSVASAATPAPRSSNKRPPPEVIDLTLSDDDEPPRPVKRANYGTGCSGGAY</sequence>
<dbReference type="Proteomes" id="UP000008066">
    <property type="component" value="Unassembled WGS sequence"/>
</dbReference>
<dbReference type="PANTHER" id="PTHR10782">
    <property type="entry name" value="ZINC FINGER MIZ DOMAIN-CONTAINING PROTEIN"/>
    <property type="match status" value="1"/>
</dbReference>
<evidence type="ECO:0000256" key="6">
    <source>
        <dbReference type="ARBA" id="ARBA00022786"/>
    </source>
</evidence>
<dbReference type="eggNOG" id="KOG2169">
    <property type="taxonomic scope" value="Eukaryota"/>
</dbReference>
<feature type="compositionally biased region" description="Basic and acidic residues" evidence="9">
    <location>
        <begin position="181"/>
        <end position="190"/>
    </location>
</feature>
<evidence type="ECO:0000259" key="10">
    <source>
        <dbReference type="PROSITE" id="PS50800"/>
    </source>
</evidence>
<dbReference type="GO" id="GO:0016925">
    <property type="term" value="P:protein sumoylation"/>
    <property type="evidence" value="ECO:0007669"/>
    <property type="project" value="UniProtKB-UniPathway"/>
</dbReference>
<dbReference type="SMART" id="SM00513">
    <property type="entry name" value="SAP"/>
    <property type="match status" value="1"/>
</dbReference>
<dbReference type="GO" id="GO:0000785">
    <property type="term" value="C:chromatin"/>
    <property type="evidence" value="ECO:0007669"/>
    <property type="project" value="TreeGrafter"/>
</dbReference>
<comment type="pathway">
    <text evidence="1">Protein modification; protein sumoylation.</text>
</comment>
<evidence type="ECO:0000313" key="14">
    <source>
        <dbReference type="Proteomes" id="UP000008066"/>
    </source>
</evidence>
<dbReference type="InterPro" id="IPR038654">
    <property type="entry name" value="PINIT_sf"/>
</dbReference>
<reference evidence="13 14" key="1">
    <citation type="journal article" date="2011" name="Cell">
        <title>Insight into structure and assembly of the nuclear pore complex by utilizing the genome of a eukaryotic thermophile.</title>
        <authorList>
            <person name="Amlacher S."/>
            <person name="Sarges P."/>
            <person name="Flemming D."/>
            <person name="van Noort V."/>
            <person name="Kunze R."/>
            <person name="Devos D.P."/>
            <person name="Arumugam M."/>
            <person name="Bork P."/>
            <person name="Hurt E."/>
        </authorList>
    </citation>
    <scope>NUCLEOTIDE SEQUENCE [LARGE SCALE GENOMIC DNA]</scope>
    <source>
        <strain evidence="14">DSM 1495 / CBS 144.50 / IMI 039719</strain>
    </source>
</reference>
<dbReference type="HOGENOM" id="CLU_020537_1_0_1"/>
<dbReference type="Gene3D" id="3.30.40.10">
    <property type="entry name" value="Zinc/RING finger domain, C3HC4 (zinc finger)"/>
    <property type="match status" value="1"/>
</dbReference>
<dbReference type="InterPro" id="IPR003034">
    <property type="entry name" value="SAP_dom"/>
</dbReference>
<evidence type="ECO:0000313" key="13">
    <source>
        <dbReference type="EMBL" id="EGS17688.1"/>
    </source>
</evidence>
<feature type="domain" description="SAP" evidence="10">
    <location>
        <begin position="205"/>
        <end position="239"/>
    </location>
</feature>
<feature type="region of interest" description="Disordered" evidence="9">
    <location>
        <begin position="267"/>
        <end position="392"/>
    </location>
</feature>
<dbReference type="Gene3D" id="2.60.120.780">
    <property type="entry name" value="PINIT domain"/>
    <property type="match status" value="1"/>
</dbReference>
<organism evidence="14">
    <name type="scientific">Chaetomium thermophilum (strain DSM 1495 / CBS 144.50 / IMI 039719)</name>
    <name type="common">Thermochaetoides thermophila</name>
    <dbReference type="NCBI Taxonomy" id="759272"/>
    <lineage>
        <taxon>Eukaryota</taxon>
        <taxon>Fungi</taxon>
        <taxon>Dikarya</taxon>
        <taxon>Ascomycota</taxon>
        <taxon>Pezizomycotina</taxon>
        <taxon>Sordariomycetes</taxon>
        <taxon>Sordariomycetidae</taxon>
        <taxon>Sordariales</taxon>
        <taxon>Chaetomiaceae</taxon>
        <taxon>Thermochaetoides</taxon>
    </lineage>
</organism>
<dbReference type="PROSITE" id="PS51044">
    <property type="entry name" value="ZF_SP_RING"/>
    <property type="match status" value="1"/>
</dbReference>
<evidence type="ECO:0000256" key="9">
    <source>
        <dbReference type="SAM" id="MobiDB-lite"/>
    </source>
</evidence>
<dbReference type="PANTHER" id="PTHR10782:SF4">
    <property type="entry name" value="TONALLI, ISOFORM E"/>
    <property type="match status" value="1"/>
</dbReference>
<keyword evidence="5 8" id="KW-0863">Zinc-finger</keyword>
<dbReference type="PROSITE" id="PS51466">
    <property type="entry name" value="PINIT"/>
    <property type="match status" value="1"/>
</dbReference>
<evidence type="ECO:0000256" key="7">
    <source>
        <dbReference type="ARBA" id="ARBA00022833"/>
    </source>
</evidence>
<evidence type="ECO:0000259" key="12">
    <source>
        <dbReference type="PROSITE" id="PS51466"/>
    </source>
</evidence>
<dbReference type="EMBL" id="GL988047">
    <property type="protein sequence ID" value="EGS17688.1"/>
    <property type="molecule type" value="Genomic_DNA"/>
</dbReference>
<keyword evidence="14" id="KW-1185">Reference proteome</keyword>
<dbReference type="OMA" id="TCARITS"/>
<feature type="region of interest" description="Disordered" evidence="9">
    <location>
        <begin position="648"/>
        <end position="771"/>
    </location>
</feature>
<dbReference type="RefSeq" id="XP_006697306.1">
    <property type="nucleotide sequence ID" value="XM_006697243.1"/>
</dbReference>
<feature type="domain" description="SP-RING-type" evidence="11">
    <location>
        <begin position="565"/>
        <end position="650"/>
    </location>
</feature>
<keyword evidence="3" id="KW-0808">Transferase</keyword>
<dbReference type="PROSITE" id="PS50800">
    <property type="entry name" value="SAP"/>
    <property type="match status" value="1"/>
</dbReference>
<dbReference type="InterPro" id="IPR004181">
    <property type="entry name" value="Znf_MIZ"/>
</dbReference>
<feature type="compositionally biased region" description="Low complexity" evidence="9">
    <location>
        <begin position="271"/>
        <end position="322"/>
    </location>
</feature>
<name>G0SHJ9_CHATD</name>
<feature type="region of interest" description="Disordered" evidence="9">
    <location>
        <begin position="165"/>
        <end position="190"/>
    </location>
</feature>
<feature type="compositionally biased region" description="Polar residues" evidence="9">
    <location>
        <begin position="323"/>
        <end position="339"/>
    </location>
</feature>
<evidence type="ECO:0000259" key="11">
    <source>
        <dbReference type="PROSITE" id="PS51044"/>
    </source>
</evidence>
<dbReference type="Pfam" id="PF14324">
    <property type="entry name" value="PINIT"/>
    <property type="match status" value="1"/>
</dbReference>
<dbReference type="InterPro" id="IPR031141">
    <property type="entry name" value="SIZ1/2_SP-RING"/>
</dbReference>
<dbReference type="GO" id="GO:0008270">
    <property type="term" value="F:zinc ion binding"/>
    <property type="evidence" value="ECO:0007669"/>
    <property type="project" value="UniProtKB-KW"/>
</dbReference>
<dbReference type="GO" id="GO:0061665">
    <property type="term" value="F:SUMO ligase activity"/>
    <property type="evidence" value="ECO:0007669"/>
    <property type="project" value="TreeGrafter"/>
</dbReference>
<dbReference type="OrthoDB" id="28127at2759"/>
<evidence type="ECO:0000256" key="4">
    <source>
        <dbReference type="ARBA" id="ARBA00022723"/>
    </source>
</evidence>
<dbReference type="KEGG" id="cthr:CTHT_0070280"/>
<keyword evidence="7" id="KW-0862">Zinc</keyword>
<dbReference type="Pfam" id="PF02891">
    <property type="entry name" value="zf-MIZ"/>
    <property type="match status" value="1"/>
</dbReference>
<proteinExistence type="inferred from homology"/>
<feature type="domain" description="PINIT" evidence="12">
    <location>
        <begin position="386"/>
        <end position="538"/>
    </location>
</feature>
<gene>
    <name evidence="13" type="ORF">CTHT_0070280</name>
</gene>